<protein>
    <submittedName>
        <fullName evidence="2">Uncharacterized protein</fullName>
    </submittedName>
</protein>
<reference evidence="2 3" key="1">
    <citation type="submission" date="2018-09" db="EMBL/GenBank/DDBJ databases">
        <authorList>
            <person name="Tagini F."/>
        </authorList>
    </citation>
    <scope>NUCLEOTIDE SEQUENCE [LARGE SCALE GENOMIC DNA]</scope>
    <source>
        <strain evidence="2 3">MK4</strain>
    </source>
</reference>
<gene>
    <name evidence="2" type="ORF">LAUMK4_02429</name>
</gene>
<evidence type="ECO:0000313" key="2">
    <source>
        <dbReference type="EMBL" id="VAZ93384.1"/>
    </source>
</evidence>
<keyword evidence="3" id="KW-1185">Reference proteome</keyword>
<evidence type="ECO:0000256" key="1">
    <source>
        <dbReference type="SAM" id="MobiDB-lite"/>
    </source>
</evidence>
<feature type="compositionally biased region" description="Basic residues" evidence="1">
    <location>
        <begin position="149"/>
        <end position="162"/>
    </location>
</feature>
<accession>A0ABY6RHZ1</accession>
<feature type="region of interest" description="Disordered" evidence="1">
    <location>
        <begin position="96"/>
        <end position="174"/>
    </location>
</feature>
<dbReference type="Proteomes" id="UP000271464">
    <property type="component" value="Unassembled WGS sequence"/>
</dbReference>
<organism evidence="2 3">
    <name type="scientific">Mycobacterium persicum</name>
    <dbReference type="NCBI Taxonomy" id="1487726"/>
    <lineage>
        <taxon>Bacteria</taxon>
        <taxon>Bacillati</taxon>
        <taxon>Actinomycetota</taxon>
        <taxon>Actinomycetes</taxon>
        <taxon>Mycobacteriales</taxon>
        <taxon>Mycobacteriaceae</taxon>
        <taxon>Mycobacterium</taxon>
    </lineage>
</organism>
<evidence type="ECO:0000313" key="3">
    <source>
        <dbReference type="Proteomes" id="UP000271464"/>
    </source>
</evidence>
<dbReference type="EMBL" id="UPHM01000054">
    <property type="protein sequence ID" value="VAZ93384.1"/>
    <property type="molecule type" value="Genomic_DNA"/>
</dbReference>
<sequence length="216" mass="23824">MFRLEGHWPYPVLCHRKHQAITSPETCQAVSVVCQISLTAVISMRIGQGKSPTPWHDMAQAGASVVESRTNPWEATHISPPRDLVIMNSYLVSGRTHRHEPNTDNLVGENAGHREVDTHGGPLTRTTPDVSTWAEPSATRSSGIPRPAARTRQRHHHRHHARQRADDAETAARPAPACDASARACGTSWRNSRYSSSRDAQLSNYAPMAFASCWGQ</sequence>
<proteinExistence type="predicted"/>
<comment type="caution">
    <text evidence="2">The sequence shown here is derived from an EMBL/GenBank/DDBJ whole genome shotgun (WGS) entry which is preliminary data.</text>
</comment>
<name>A0ABY6RHZ1_9MYCO</name>